<proteinExistence type="predicted"/>
<dbReference type="KEGG" id="bko:CKF48_08910"/>
<dbReference type="Pfam" id="PF13193">
    <property type="entry name" value="AMP-binding_C"/>
    <property type="match status" value="1"/>
</dbReference>
<dbReference type="Pfam" id="PF00501">
    <property type="entry name" value="AMP-binding"/>
    <property type="match status" value="1"/>
</dbReference>
<feature type="domain" description="AMP-dependent synthetase/ligase" evidence="1">
    <location>
        <begin position="8"/>
        <end position="365"/>
    </location>
</feature>
<name>A0A248TGV0_9BACI</name>
<dbReference type="InterPro" id="IPR050237">
    <property type="entry name" value="ATP-dep_AMP-bd_enzyme"/>
</dbReference>
<dbReference type="Gene3D" id="3.40.50.12780">
    <property type="entry name" value="N-terminal domain of ligase-like"/>
    <property type="match status" value="1"/>
</dbReference>
<dbReference type="AlphaFoldDB" id="A0A248TGV0"/>
<dbReference type="PANTHER" id="PTHR43767">
    <property type="entry name" value="LONG-CHAIN-FATTY-ACID--COA LIGASE"/>
    <property type="match status" value="1"/>
</dbReference>
<keyword evidence="4" id="KW-1185">Reference proteome</keyword>
<dbReference type="InterPro" id="IPR000873">
    <property type="entry name" value="AMP-dep_synth/lig_dom"/>
</dbReference>
<evidence type="ECO:0000313" key="4">
    <source>
        <dbReference type="Proteomes" id="UP000215137"/>
    </source>
</evidence>
<evidence type="ECO:0000313" key="3">
    <source>
        <dbReference type="EMBL" id="ASV67438.1"/>
    </source>
</evidence>
<dbReference type="PROSITE" id="PS00455">
    <property type="entry name" value="AMP_BINDING"/>
    <property type="match status" value="1"/>
</dbReference>
<dbReference type="InterPro" id="IPR042099">
    <property type="entry name" value="ANL_N_sf"/>
</dbReference>
<organism evidence="3 4">
    <name type="scientific">Cytobacillus kochii</name>
    <dbReference type="NCBI Taxonomy" id="859143"/>
    <lineage>
        <taxon>Bacteria</taxon>
        <taxon>Bacillati</taxon>
        <taxon>Bacillota</taxon>
        <taxon>Bacilli</taxon>
        <taxon>Bacillales</taxon>
        <taxon>Bacillaceae</taxon>
        <taxon>Cytobacillus</taxon>
    </lineage>
</organism>
<evidence type="ECO:0000259" key="1">
    <source>
        <dbReference type="Pfam" id="PF00501"/>
    </source>
</evidence>
<protein>
    <submittedName>
        <fullName evidence="3">O-succinylbenzoate--CoA ligase</fullName>
    </submittedName>
</protein>
<dbReference type="EMBL" id="CP022983">
    <property type="protein sequence ID" value="ASV67438.1"/>
    <property type="molecule type" value="Genomic_DNA"/>
</dbReference>
<accession>A0A248TGV0</accession>
<dbReference type="InterPro" id="IPR045851">
    <property type="entry name" value="AMP-bd_C_sf"/>
</dbReference>
<reference evidence="3 4" key="1">
    <citation type="submission" date="2017-08" db="EMBL/GenBank/DDBJ databases">
        <title>Complete Genome Sequence of Bacillus kochii Oregon-R-modENCODE STRAIN BDGP4, isolated from Drosophila melanogaster gut.</title>
        <authorList>
            <person name="Wan K.H."/>
            <person name="Yu C."/>
            <person name="Park S."/>
            <person name="Hammonds A.S."/>
            <person name="Booth B.W."/>
            <person name="Celniker S.E."/>
        </authorList>
    </citation>
    <scope>NUCLEOTIDE SEQUENCE [LARGE SCALE GENOMIC DNA]</scope>
    <source>
        <strain evidence="3 4">BDGP4</strain>
    </source>
</reference>
<feature type="domain" description="AMP-binding enzyme C-terminal" evidence="2">
    <location>
        <begin position="415"/>
        <end position="488"/>
    </location>
</feature>
<dbReference type="SUPFAM" id="SSF56801">
    <property type="entry name" value="Acetyl-CoA synthetase-like"/>
    <property type="match status" value="1"/>
</dbReference>
<gene>
    <name evidence="3" type="ORF">CKF48_08910</name>
</gene>
<sequence length="501" mass="55867">MNSSQLVARNARKYPQAQAVIGFEGSLTFQELNDKVNALSNGLLERGIDKGDNVCLFMPNTFEFIITYFAVQRVGAVVIPINAKFTLDEVQYIVDHCEAKAIFAHEIIFSAVESIEKVPLKIKTGEHAQNWESFEQLLALSPGKEVECNLTEDDYSTILYTSGTTGDPKGVLFSYRNILTVAQMIAVEMEVKPDSKMLLMMPLTHSAPLHLFLMSATVVGAAVVITPTFTPDLLLKAVATHRTTHFFGAPVAYLLTAQHPELKNYDLSSMKWWVYGGAPLAKEQIDLIAERFHTDRLTSVYGLTEAGPSGAIMLPEEHGEKTGSIGMRAPLHTELRIVDEHGQVIPVGEVGEIVLRGEGNMVGYYKNKALTKETFIGDWLKTGDLARRDEEGYIWIVDRKKDVIISGGVNIYPKEIEDVMMKYPTIQEVAIIGLPHREWGETVTAIFSATEDVNSEELNRFLVDHLAKYKIPRSYHQVDMLPRNASGKILKRVLKEGVEQV</sequence>
<dbReference type="NCBIfam" id="NF004837">
    <property type="entry name" value="PRK06187.1"/>
    <property type="match status" value="1"/>
</dbReference>
<dbReference type="OrthoDB" id="9765680at2"/>
<dbReference type="RefSeq" id="WP_095371012.1">
    <property type="nucleotide sequence ID" value="NZ_CP022983.1"/>
</dbReference>
<evidence type="ECO:0000259" key="2">
    <source>
        <dbReference type="Pfam" id="PF13193"/>
    </source>
</evidence>
<dbReference type="PANTHER" id="PTHR43767:SF1">
    <property type="entry name" value="NONRIBOSOMAL PEPTIDE SYNTHASE PES1 (EUROFUNG)-RELATED"/>
    <property type="match status" value="1"/>
</dbReference>
<dbReference type="Gene3D" id="3.30.300.30">
    <property type="match status" value="1"/>
</dbReference>
<dbReference type="Proteomes" id="UP000215137">
    <property type="component" value="Chromosome"/>
</dbReference>
<dbReference type="InterPro" id="IPR025110">
    <property type="entry name" value="AMP-bd_C"/>
</dbReference>
<keyword evidence="3" id="KW-0436">Ligase</keyword>
<dbReference type="InterPro" id="IPR020845">
    <property type="entry name" value="AMP-binding_CS"/>
</dbReference>
<dbReference type="GO" id="GO:0016878">
    <property type="term" value="F:acid-thiol ligase activity"/>
    <property type="evidence" value="ECO:0007669"/>
    <property type="project" value="UniProtKB-ARBA"/>
</dbReference>